<accession>M0IFC0</accession>
<protein>
    <recommendedName>
        <fullName evidence="3">SRPBCC family protein</fullName>
    </recommendedName>
</protein>
<dbReference type="Gene3D" id="3.30.530.20">
    <property type="match status" value="1"/>
</dbReference>
<organism evidence="1 2">
    <name type="scientific">Haloferax mucosum ATCC BAA-1512</name>
    <dbReference type="NCBI Taxonomy" id="662479"/>
    <lineage>
        <taxon>Archaea</taxon>
        <taxon>Methanobacteriati</taxon>
        <taxon>Methanobacteriota</taxon>
        <taxon>Stenosarchaea group</taxon>
        <taxon>Halobacteria</taxon>
        <taxon>Halobacteriales</taxon>
        <taxon>Haloferacaceae</taxon>
        <taxon>Haloferax</taxon>
    </lineage>
</organism>
<name>M0IFC0_9EURY</name>
<gene>
    <name evidence="1" type="ORF">C440_06872</name>
</gene>
<evidence type="ECO:0000313" key="2">
    <source>
        <dbReference type="Proteomes" id="UP000011550"/>
    </source>
</evidence>
<dbReference type="InterPro" id="IPR023393">
    <property type="entry name" value="START-like_dom_sf"/>
</dbReference>
<dbReference type="SUPFAM" id="SSF55961">
    <property type="entry name" value="Bet v1-like"/>
    <property type="match status" value="1"/>
</dbReference>
<reference evidence="1 2" key="1">
    <citation type="journal article" date="2014" name="PLoS Genet.">
        <title>Phylogenetically driven sequencing of extremely halophilic archaea reveals strategies for static and dynamic osmo-response.</title>
        <authorList>
            <person name="Becker E.A."/>
            <person name="Seitzer P.M."/>
            <person name="Tritt A."/>
            <person name="Larsen D."/>
            <person name="Krusor M."/>
            <person name="Yao A.I."/>
            <person name="Wu D."/>
            <person name="Madern D."/>
            <person name="Eisen J.A."/>
            <person name="Darling A.E."/>
            <person name="Facciotti M.T."/>
        </authorList>
    </citation>
    <scope>NUCLEOTIDE SEQUENCE [LARGE SCALE GENOMIC DNA]</scope>
    <source>
        <strain evidence="1 2">ATCC BAA-1512</strain>
    </source>
</reference>
<dbReference type="RefSeq" id="WP_008319587.1">
    <property type="nucleotide sequence ID" value="NZ_AOLN01000011.1"/>
</dbReference>
<comment type="caution">
    <text evidence="1">The sequence shown here is derived from an EMBL/GenBank/DDBJ whole genome shotgun (WGS) entry which is preliminary data.</text>
</comment>
<dbReference type="Proteomes" id="UP000011550">
    <property type="component" value="Unassembled WGS sequence"/>
</dbReference>
<sequence length="222" mass="24858">MGTKRRIRALGLAGGAIAGAYHFAVRPWHRQWGATNDEATESLPGDDFVSDCDVSSTRGITIAAPARVVWPWLVQLGQSRGGFYSYERLETLFGLEIHNADRILPEYQRLDVGDEVRLGPPGSETPSFHVALVDPGRSLVLSAPGWETGESQATWTFVLHEVTPGATRLLVRFRGRSETLRERVMNRLFVEPVQFAMERKMLKGIRERAERARTSATEGQRR</sequence>
<evidence type="ECO:0000313" key="1">
    <source>
        <dbReference type="EMBL" id="ELZ94777.1"/>
    </source>
</evidence>
<dbReference type="OrthoDB" id="289730at2157"/>
<evidence type="ECO:0008006" key="3">
    <source>
        <dbReference type="Google" id="ProtNLM"/>
    </source>
</evidence>
<dbReference type="EMBL" id="AOLN01000011">
    <property type="protein sequence ID" value="ELZ94777.1"/>
    <property type="molecule type" value="Genomic_DNA"/>
</dbReference>
<dbReference type="AlphaFoldDB" id="M0IFC0"/>
<keyword evidence="2" id="KW-1185">Reference proteome</keyword>
<proteinExistence type="predicted"/>
<dbReference type="PATRIC" id="fig|662479.7.peg.1388"/>